<dbReference type="AlphaFoldDB" id="A0A1E3H0E4"/>
<reference evidence="2 3" key="1">
    <citation type="submission" date="2016-07" db="EMBL/GenBank/DDBJ databases">
        <title>Draft Genome Sequence of Methylobrevis pamukkalensis PK2.</title>
        <authorList>
            <person name="Vasilenko O.V."/>
            <person name="Doronina N.V."/>
            <person name="Shmareva M.N."/>
            <person name="Tarlachkov S.V."/>
            <person name="Mustakhimov I."/>
            <person name="Trotsenko Y.A."/>
        </authorList>
    </citation>
    <scope>NUCLEOTIDE SEQUENCE [LARGE SCALE GENOMIC DNA]</scope>
    <source>
        <strain evidence="2 3">PK2</strain>
    </source>
</reference>
<protein>
    <submittedName>
        <fullName evidence="2">Uncharacterized protein</fullName>
    </submittedName>
</protein>
<accession>A0A1E3H0E4</accession>
<organism evidence="2 3">
    <name type="scientific">Methylobrevis pamukkalensis</name>
    <dbReference type="NCBI Taxonomy" id="1439726"/>
    <lineage>
        <taxon>Bacteria</taxon>
        <taxon>Pseudomonadati</taxon>
        <taxon>Pseudomonadota</taxon>
        <taxon>Alphaproteobacteria</taxon>
        <taxon>Hyphomicrobiales</taxon>
        <taxon>Pleomorphomonadaceae</taxon>
        <taxon>Methylobrevis</taxon>
    </lineage>
</organism>
<dbReference type="Proteomes" id="UP000094622">
    <property type="component" value="Unassembled WGS sequence"/>
</dbReference>
<sequence>MSPADNQDLPQQQQQSQHDLTAQYRAIGIKALSAAAAMVKTKAKPARPLVADQFQDRDDG</sequence>
<dbReference type="RefSeq" id="WP_069307397.1">
    <property type="nucleotide sequence ID" value="NZ_MCRJ01000075.1"/>
</dbReference>
<dbReference type="EMBL" id="MCRJ01000075">
    <property type="protein sequence ID" value="ODN69762.1"/>
    <property type="molecule type" value="Genomic_DNA"/>
</dbReference>
<proteinExistence type="predicted"/>
<feature type="region of interest" description="Disordered" evidence="1">
    <location>
        <begin position="41"/>
        <end position="60"/>
    </location>
</feature>
<name>A0A1E3H0E4_9HYPH</name>
<keyword evidence="3" id="KW-1185">Reference proteome</keyword>
<gene>
    <name evidence="2" type="ORF">A6302_02929</name>
</gene>
<comment type="caution">
    <text evidence="2">The sequence shown here is derived from an EMBL/GenBank/DDBJ whole genome shotgun (WGS) entry which is preliminary data.</text>
</comment>
<feature type="compositionally biased region" description="Polar residues" evidence="1">
    <location>
        <begin position="1"/>
        <end position="10"/>
    </location>
</feature>
<feature type="region of interest" description="Disordered" evidence="1">
    <location>
        <begin position="1"/>
        <end position="20"/>
    </location>
</feature>
<evidence type="ECO:0000256" key="1">
    <source>
        <dbReference type="SAM" id="MobiDB-lite"/>
    </source>
</evidence>
<evidence type="ECO:0000313" key="3">
    <source>
        <dbReference type="Proteomes" id="UP000094622"/>
    </source>
</evidence>
<evidence type="ECO:0000313" key="2">
    <source>
        <dbReference type="EMBL" id="ODN69762.1"/>
    </source>
</evidence>